<dbReference type="EMBL" id="LAZR01002422">
    <property type="protein sequence ID" value="KKN30257.1"/>
    <property type="molecule type" value="Genomic_DNA"/>
</dbReference>
<protein>
    <submittedName>
        <fullName evidence="1">Uncharacterized protein</fullName>
    </submittedName>
</protein>
<evidence type="ECO:0000313" key="1">
    <source>
        <dbReference type="EMBL" id="KKN30257.1"/>
    </source>
</evidence>
<dbReference type="AlphaFoldDB" id="A0A0F9PZW8"/>
<organism evidence="1">
    <name type="scientific">marine sediment metagenome</name>
    <dbReference type="NCBI Taxonomy" id="412755"/>
    <lineage>
        <taxon>unclassified sequences</taxon>
        <taxon>metagenomes</taxon>
        <taxon>ecological metagenomes</taxon>
    </lineage>
</organism>
<accession>A0A0F9PZW8</accession>
<gene>
    <name evidence="1" type="ORF">LCGC14_0835720</name>
</gene>
<name>A0A0F9PZW8_9ZZZZ</name>
<comment type="caution">
    <text evidence="1">The sequence shown here is derived from an EMBL/GenBank/DDBJ whole genome shotgun (WGS) entry which is preliminary data.</text>
</comment>
<reference evidence="1" key="1">
    <citation type="journal article" date="2015" name="Nature">
        <title>Complex archaea that bridge the gap between prokaryotes and eukaryotes.</title>
        <authorList>
            <person name="Spang A."/>
            <person name="Saw J.H."/>
            <person name="Jorgensen S.L."/>
            <person name="Zaremba-Niedzwiedzka K."/>
            <person name="Martijn J."/>
            <person name="Lind A.E."/>
            <person name="van Eijk R."/>
            <person name="Schleper C."/>
            <person name="Guy L."/>
            <person name="Ettema T.J."/>
        </authorList>
    </citation>
    <scope>NUCLEOTIDE SEQUENCE</scope>
</reference>
<proteinExistence type="predicted"/>
<sequence length="39" mass="4510">MGWAALLDMDREERGIMLRRLHKQLKDETAAIKAASKKK</sequence>